<comment type="caution">
    <text evidence="3">The sequence shown here is derived from an EMBL/GenBank/DDBJ whole genome shotgun (WGS) entry which is preliminary data.</text>
</comment>
<evidence type="ECO:0000313" key="3">
    <source>
        <dbReference type="EMBL" id="RIX32681.1"/>
    </source>
</evidence>
<proteinExistence type="predicted"/>
<gene>
    <name evidence="3" type="ORF">D3M59_02520</name>
</gene>
<feature type="transmembrane region" description="Helical" evidence="2">
    <location>
        <begin position="28"/>
        <end position="54"/>
    </location>
</feature>
<keyword evidence="2" id="KW-0812">Transmembrane</keyword>
<accession>A0A418Q454</accession>
<feature type="transmembrane region" description="Helical" evidence="2">
    <location>
        <begin position="5"/>
        <end position="22"/>
    </location>
</feature>
<dbReference type="EMBL" id="QXTF01000001">
    <property type="protein sequence ID" value="RIX32681.1"/>
    <property type="molecule type" value="Genomic_DNA"/>
</dbReference>
<feature type="region of interest" description="Disordered" evidence="1">
    <location>
        <begin position="57"/>
        <end position="76"/>
    </location>
</feature>
<evidence type="ECO:0000256" key="2">
    <source>
        <dbReference type="SAM" id="Phobius"/>
    </source>
</evidence>
<dbReference type="AlphaFoldDB" id="A0A418Q454"/>
<keyword evidence="2" id="KW-0472">Membrane</keyword>
<keyword evidence="2" id="KW-1133">Transmembrane helix</keyword>
<name>A0A418Q454_9SPHN</name>
<evidence type="ECO:0000313" key="4">
    <source>
        <dbReference type="Proteomes" id="UP000285023"/>
    </source>
</evidence>
<dbReference type="OrthoDB" id="7632567at2"/>
<sequence>MVRWIVAIGVVVSAGAIAYLAFTGELYLHLVVATLGGVFFSILLGCGLFALSFFSDKSGHDQSVTDSTRSSRDNRP</sequence>
<organism evidence="3 4">
    <name type="scientific">Sphingomonas edaphi</name>
    <dbReference type="NCBI Taxonomy" id="2315689"/>
    <lineage>
        <taxon>Bacteria</taxon>
        <taxon>Pseudomonadati</taxon>
        <taxon>Pseudomonadota</taxon>
        <taxon>Alphaproteobacteria</taxon>
        <taxon>Sphingomonadales</taxon>
        <taxon>Sphingomonadaceae</taxon>
        <taxon>Sphingomonas</taxon>
    </lineage>
</organism>
<dbReference type="Proteomes" id="UP000285023">
    <property type="component" value="Unassembled WGS sequence"/>
</dbReference>
<keyword evidence="4" id="KW-1185">Reference proteome</keyword>
<evidence type="ECO:0000256" key="1">
    <source>
        <dbReference type="SAM" id="MobiDB-lite"/>
    </source>
</evidence>
<protein>
    <submittedName>
        <fullName evidence="3">Uncharacterized protein</fullName>
    </submittedName>
</protein>
<reference evidence="3 4" key="1">
    <citation type="submission" date="2018-09" db="EMBL/GenBank/DDBJ databases">
        <title>Sphingomonas sp. DAC4.</title>
        <authorList>
            <person name="Seo T."/>
        </authorList>
    </citation>
    <scope>NUCLEOTIDE SEQUENCE [LARGE SCALE GENOMIC DNA]</scope>
    <source>
        <strain evidence="3 4">DAC4</strain>
    </source>
</reference>